<gene>
    <name evidence="1" type="ORF">L1987_38909</name>
</gene>
<name>A0ACB9HN18_9ASTR</name>
<organism evidence="1 2">
    <name type="scientific">Smallanthus sonchifolius</name>
    <dbReference type="NCBI Taxonomy" id="185202"/>
    <lineage>
        <taxon>Eukaryota</taxon>
        <taxon>Viridiplantae</taxon>
        <taxon>Streptophyta</taxon>
        <taxon>Embryophyta</taxon>
        <taxon>Tracheophyta</taxon>
        <taxon>Spermatophyta</taxon>
        <taxon>Magnoliopsida</taxon>
        <taxon>eudicotyledons</taxon>
        <taxon>Gunneridae</taxon>
        <taxon>Pentapetalae</taxon>
        <taxon>asterids</taxon>
        <taxon>campanulids</taxon>
        <taxon>Asterales</taxon>
        <taxon>Asteraceae</taxon>
        <taxon>Asteroideae</taxon>
        <taxon>Heliantheae alliance</taxon>
        <taxon>Millerieae</taxon>
        <taxon>Smallanthus</taxon>
    </lineage>
</organism>
<evidence type="ECO:0000313" key="2">
    <source>
        <dbReference type="Proteomes" id="UP001056120"/>
    </source>
</evidence>
<evidence type="ECO:0000313" key="1">
    <source>
        <dbReference type="EMBL" id="KAI3796242.1"/>
    </source>
</evidence>
<keyword evidence="2" id="KW-1185">Reference proteome</keyword>
<comment type="caution">
    <text evidence="1">The sequence shown here is derived from an EMBL/GenBank/DDBJ whole genome shotgun (WGS) entry which is preliminary data.</text>
</comment>
<dbReference type="Proteomes" id="UP001056120">
    <property type="component" value="Linkage Group LG12"/>
</dbReference>
<sequence length="67" mass="7109">MVQEGKRLHQKVQEGKTLQLEVTVETATEGSGCHGSGGKEVSNEGCCVLAGEPGASEFYEEYDDCGD</sequence>
<reference evidence="2" key="1">
    <citation type="journal article" date="2022" name="Mol. Ecol. Resour.">
        <title>The genomes of chicory, endive, great burdock and yacon provide insights into Asteraceae palaeo-polyploidization history and plant inulin production.</title>
        <authorList>
            <person name="Fan W."/>
            <person name="Wang S."/>
            <person name="Wang H."/>
            <person name="Wang A."/>
            <person name="Jiang F."/>
            <person name="Liu H."/>
            <person name="Zhao H."/>
            <person name="Xu D."/>
            <person name="Zhang Y."/>
        </authorList>
    </citation>
    <scope>NUCLEOTIDE SEQUENCE [LARGE SCALE GENOMIC DNA]</scope>
    <source>
        <strain evidence="2">cv. Yunnan</strain>
    </source>
</reference>
<proteinExistence type="predicted"/>
<reference evidence="1 2" key="2">
    <citation type="journal article" date="2022" name="Mol. Ecol. Resour.">
        <title>The genomes of chicory, endive, great burdock and yacon provide insights into Asteraceae paleo-polyploidization history and plant inulin production.</title>
        <authorList>
            <person name="Fan W."/>
            <person name="Wang S."/>
            <person name="Wang H."/>
            <person name="Wang A."/>
            <person name="Jiang F."/>
            <person name="Liu H."/>
            <person name="Zhao H."/>
            <person name="Xu D."/>
            <person name="Zhang Y."/>
        </authorList>
    </citation>
    <scope>NUCLEOTIDE SEQUENCE [LARGE SCALE GENOMIC DNA]</scope>
    <source>
        <strain evidence="2">cv. Yunnan</strain>
        <tissue evidence="1">Leaves</tissue>
    </source>
</reference>
<accession>A0ACB9HN18</accession>
<dbReference type="EMBL" id="CM042029">
    <property type="protein sequence ID" value="KAI3796242.1"/>
    <property type="molecule type" value="Genomic_DNA"/>
</dbReference>
<protein>
    <submittedName>
        <fullName evidence="1">Uncharacterized protein</fullName>
    </submittedName>
</protein>